<gene>
    <name evidence="1" type="ORF">IFR04_011110</name>
</gene>
<dbReference type="OrthoDB" id="3481096at2759"/>
<proteinExistence type="predicted"/>
<keyword evidence="2" id="KW-1185">Reference proteome</keyword>
<sequence length="400" mass="44813">MPPILLSDAHSSEYQPILQDFLCLKKIILQQLLDQSFPLKHPKLLAQSSAALSTIETVLEREKAQMEKPQLNMRQLMMMPTVGQDGLLITDLHGKPGFVSVMGGLFKEPKEMSCEDGEIFKGNHIRLKFGLEKSDEMPPKRAKRPNDVDYLKIFLSQWYHAIGDQRKRAQVLSELYSDDDLCKTFGFNNCAERDDVTKLLCFDTHMISKLGTNGLQVGLDGGNLGDYMGAVAEIIQYEGKETYRDCPCFAWFLHRQSFADCVIPNWAGDFAYQAGAFRRLEHALSIEDRDDDAQPFTKSEKELLHLYSILFRDFNNIPDPLSSTWLEFGFCYCTNRGQSVALAKLYVQLAKSGASLGEIAKAYESDSLTVAPPVGALLRSAIGEEGSSDDKTPAELDTQV</sequence>
<protein>
    <submittedName>
        <fullName evidence="1">Uncharacterized protein</fullName>
    </submittedName>
</protein>
<accession>A0A8H7TBD3</accession>
<comment type="caution">
    <text evidence="1">The sequence shown here is derived from an EMBL/GenBank/DDBJ whole genome shotgun (WGS) entry which is preliminary data.</text>
</comment>
<dbReference type="AlphaFoldDB" id="A0A8H7TBD3"/>
<evidence type="ECO:0000313" key="2">
    <source>
        <dbReference type="Proteomes" id="UP000664132"/>
    </source>
</evidence>
<reference evidence="1" key="1">
    <citation type="submission" date="2021-02" db="EMBL/GenBank/DDBJ databases">
        <title>Genome sequence Cadophora malorum strain M34.</title>
        <authorList>
            <person name="Stefanovic E."/>
            <person name="Vu D."/>
            <person name="Scully C."/>
            <person name="Dijksterhuis J."/>
            <person name="Roader J."/>
            <person name="Houbraken J."/>
        </authorList>
    </citation>
    <scope>NUCLEOTIDE SEQUENCE</scope>
    <source>
        <strain evidence="1">M34</strain>
    </source>
</reference>
<organism evidence="1 2">
    <name type="scientific">Cadophora malorum</name>
    <dbReference type="NCBI Taxonomy" id="108018"/>
    <lineage>
        <taxon>Eukaryota</taxon>
        <taxon>Fungi</taxon>
        <taxon>Dikarya</taxon>
        <taxon>Ascomycota</taxon>
        <taxon>Pezizomycotina</taxon>
        <taxon>Leotiomycetes</taxon>
        <taxon>Helotiales</taxon>
        <taxon>Ploettnerulaceae</taxon>
        <taxon>Cadophora</taxon>
    </lineage>
</organism>
<dbReference type="EMBL" id="JAFJYH010000209">
    <property type="protein sequence ID" value="KAG4415746.1"/>
    <property type="molecule type" value="Genomic_DNA"/>
</dbReference>
<dbReference type="Proteomes" id="UP000664132">
    <property type="component" value="Unassembled WGS sequence"/>
</dbReference>
<name>A0A8H7TBD3_9HELO</name>
<evidence type="ECO:0000313" key="1">
    <source>
        <dbReference type="EMBL" id="KAG4415746.1"/>
    </source>
</evidence>